<dbReference type="AlphaFoldDB" id="D5G4T1"/>
<accession>D5G4T1</accession>
<name>D5G4T1_TUBMM</name>
<dbReference type="eggNOG" id="ENOG502T2VF">
    <property type="taxonomic scope" value="Eukaryota"/>
</dbReference>
<dbReference type="RefSeq" id="XP_002835367.1">
    <property type="nucleotide sequence ID" value="XM_002835321.1"/>
</dbReference>
<organism evidence="1 2">
    <name type="scientific">Tuber melanosporum (strain Mel28)</name>
    <name type="common">Perigord black truffle</name>
    <dbReference type="NCBI Taxonomy" id="656061"/>
    <lineage>
        <taxon>Eukaryota</taxon>
        <taxon>Fungi</taxon>
        <taxon>Dikarya</taxon>
        <taxon>Ascomycota</taxon>
        <taxon>Pezizomycotina</taxon>
        <taxon>Pezizomycetes</taxon>
        <taxon>Pezizales</taxon>
        <taxon>Tuberaceae</taxon>
        <taxon>Tuber</taxon>
    </lineage>
</organism>
<reference evidence="1 2" key="1">
    <citation type="journal article" date="2010" name="Nature">
        <title>Perigord black truffle genome uncovers evolutionary origins and mechanisms of symbiosis.</title>
        <authorList>
            <person name="Martin F."/>
            <person name="Kohler A."/>
            <person name="Murat C."/>
            <person name="Balestrini R."/>
            <person name="Coutinho P.M."/>
            <person name="Jaillon O."/>
            <person name="Montanini B."/>
            <person name="Morin E."/>
            <person name="Noel B."/>
            <person name="Percudani R."/>
            <person name="Porcel B."/>
            <person name="Rubini A."/>
            <person name="Amicucci A."/>
            <person name="Amselem J."/>
            <person name="Anthouard V."/>
            <person name="Arcioni S."/>
            <person name="Artiguenave F."/>
            <person name="Aury J.M."/>
            <person name="Ballario P."/>
            <person name="Bolchi A."/>
            <person name="Brenna A."/>
            <person name="Brun A."/>
            <person name="Buee M."/>
            <person name="Cantarel B."/>
            <person name="Chevalier G."/>
            <person name="Couloux A."/>
            <person name="Da Silva C."/>
            <person name="Denoeud F."/>
            <person name="Duplessis S."/>
            <person name="Ghignone S."/>
            <person name="Hilselberger B."/>
            <person name="Iotti M."/>
            <person name="Marcais B."/>
            <person name="Mello A."/>
            <person name="Miranda M."/>
            <person name="Pacioni G."/>
            <person name="Quesneville H."/>
            <person name="Riccioni C."/>
            <person name="Ruotolo R."/>
            <person name="Splivallo R."/>
            <person name="Stocchi V."/>
            <person name="Tisserant E."/>
            <person name="Viscomi A.R."/>
            <person name="Zambonelli A."/>
            <person name="Zampieri E."/>
            <person name="Henrissat B."/>
            <person name="Lebrun M.H."/>
            <person name="Paolocci F."/>
            <person name="Bonfante P."/>
            <person name="Ottonello S."/>
            <person name="Wincker P."/>
        </authorList>
    </citation>
    <scope>NUCLEOTIDE SEQUENCE [LARGE SCALE GENOMIC DNA]</scope>
    <source>
        <strain evidence="1 2">Mel28</strain>
    </source>
</reference>
<dbReference type="InParanoid" id="D5G4T1"/>
<dbReference type="EMBL" id="FN429991">
    <property type="protein sequence ID" value="CAZ79524.1"/>
    <property type="molecule type" value="Genomic_DNA"/>
</dbReference>
<dbReference type="PANTHER" id="PTHR34706:SF2">
    <property type="entry name" value="RFEF"/>
    <property type="match status" value="1"/>
</dbReference>
<dbReference type="PANTHER" id="PTHR34706">
    <property type="entry name" value="SLR1338 PROTEIN"/>
    <property type="match status" value="1"/>
</dbReference>
<dbReference type="OMA" id="YIDHITE"/>
<dbReference type="HOGENOM" id="CLU_061865_0_0_1"/>
<keyword evidence="2" id="KW-1185">Reference proteome</keyword>
<proteinExistence type="predicted"/>
<evidence type="ECO:0000313" key="2">
    <source>
        <dbReference type="Proteomes" id="UP000006911"/>
    </source>
</evidence>
<protein>
    <submittedName>
        <fullName evidence="1">(Perigord truffle) hypothetical protein</fullName>
    </submittedName>
</protein>
<evidence type="ECO:0000313" key="1">
    <source>
        <dbReference type="EMBL" id="CAZ79524.1"/>
    </source>
</evidence>
<dbReference type="GeneID" id="9183006"/>
<gene>
    <name evidence="1" type="ORF">GSTUM_00000178001</name>
</gene>
<dbReference type="STRING" id="656061.D5G4T1"/>
<dbReference type="SUPFAM" id="SSF53300">
    <property type="entry name" value="vWA-like"/>
    <property type="match status" value="1"/>
</dbReference>
<dbReference type="InterPro" id="IPR036465">
    <property type="entry name" value="vWFA_dom_sf"/>
</dbReference>
<dbReference type="Proteomes" id="UP000006911">
    <property type="component" value="Unassembled WGS sequence"/>
</dbReference>
<dbReference type="KEGG" id="tml:GSTUM_00000178001"/>
<sequence>MPTPPVPSSEEICAKLKDLVMNGRTGLQNMYGRTEVELNTNLEAPIRRGEEMAVKLVKEKGCGYEVALDLTVLTLYDVAILIDDSSSMVHEEGGKRKETLIQYIDHITEIYKLANQSGILAMRFMNRGGGKKDWTGQSRQYLERHSYGGVTRIGTELQRKILKKFAMGNTNQSKPLLVLIVTDGPVEGERKSHLQDVIRNCVHERAGAGKGFEAVAFQFSRIGDDVGAAQLLRNLDQDPVIGEYIDVLPVEFDLEKQMEDKWFVLPKILLGAILPNWDAQDYYDFTRPDGLLPRANDDDCDSGDYWAD</sequence>